<name>A0AAX2GZ47_9FLAO</name>
<dbReference type="RefSeq" id="WP_066427589.1">
    <property type="nucleotide sequence ID" value="NZ_CP014227.1"/>
</dbReference>
<dbReference type="KEGG" id="chg:AXF12_00380"/>
<dbReference type="Proteomes" id="UP000065822">
    <property type="component" value="Chromosome"/>
</dbReference>
<dbReference type="AlphaFoldDB" id="A0AAX2GZ47"/>
<evidence type="ECO:0000313" key="4">
    <source>
        <dbReference type="Proteomes" id="UP000215539"/>
    </source>
</evidence>
<proteinExistence type="predicted"/>
<reference evidence="1 3" key="1">
    <citation type="submission" date="2016-02" db="EMBL/GenBank/DDBJ databases">
        <authorList>
            <person name="Holder M.E."/>
            <person name="Ajami N.J."/>
            <person name="Petrosino J.F."/>
        </authorList>
    </citation>
    <scope>NUCLEOTIDE SEQUENCE [LARGE SCALE GENOMIC DNA]</scope>
    <source>
        <strain evidence="1 3">CCUG 32990</strain>
    </source>
</reference>
<dbReference type="EMBL" id="CP014227">
    <property type="protein sequence ID" value="AMD84128.1"/>
    <property type="molecule type" value="Genomic_DNA"/>
</dbReference>
<dbReference type="EMBL" id="LT906449">
    <property type="protein sequence ID" value="SNV13239.1"/>
    <property type="molecule type" value="Genomic_DNA"/>
</dbReference>
<protein>
    <submittedName>
        <fullName evidence="2">Uncharacterized protein</fullName>
    </submittedName>
</protein>
<evidence type="ECO:0000313" key="2">
    <source>
        <dbReference type="EMBL" id="SNV13239.1"/>
    </source>
</evidence>
<gene>
    <name evidence="1" type="ORF">AXF12_00380</name>
    <name evidence="2" type="ORF">SAMEA44541418_01697</name>
</gene>
<sequence>MLETKLIKVLSKVYRWQCCTYNKNHIDWYDVDKAKLSEKESALLSASDYVINAPHKYTHDEVVSRLRELASAEGLEQKVRALFLKAIAEGWARGLQPIVSFYTAKHLPEHAFSASKKENDYSLSGRSCRVSGIPKQTWENDGVNLYHLYIGYCRLEPCAEMVLDLEEVLTFDEVAVTPEYLAAYDALLESLRRAEDNETPSALVKRLATEKVLKGSTSTSRVWLVRILAELGVLPNLFVEHYSIIKAFYPYDLRKEYENILHDNAPARAEPVFPASGWRGAMGIDEGIAKELRSQKY</sequence>
<evidence type="ECO:0000313" key="1">
    <source>
        <dbReference type="EMBL" id="AMD84128.1"/>
    </source>
</evidence>
<evidence type="ECO:0000313" key="3">
    <source>
        <dbReference type="Proteomes" id="UP000065822"/>
    </source>
</evidence>
<dbReference type="Proteomes" id="UP000215539">
    <property type="component" value="Chromosome 1"/>
</dbReference>
<organism evidence="2 4">
    <name type="scientific">Capnocytophaga haemolytica</name>
    <dbReference type="NCBI Taxonomy" id="45243"/>
    <lineage>
        <taxon>Bacteria</taxon>
        <taxon>Pseudomonadati</taxon>
        <taxon>Bacteroidota</taxon>
        <taxon>Flavobacteriia</taxon>
        <taxon>Flavobacteriales</taxon>
        <taxon>Flavobacteriaceae</taxon>
        <taxon>Capnocytophaga</taxon>
    </lineage>
</organism>
<keyword evidence="3" id="KW-1185">Reference proteome</keyword>
<reference evidence="2 4" key="2">
    <citation type="submission" date="2017-06" db="EMBL/GenBank/DDBJ databases">
        <authorList>
            <consortium name="Pathogen Informatics"/>
        </authorList>
    </citation>
    <scope>NUCLEOTIDE SEQUENCE [LARGE SCALE GENOMIC DNA]</scope>
    <source>
        <strain evidence="2 4">NCTC12947</strain>
    </source>
</reference>
<accession>A0AAX2GZ47</accession>